<evidence type="ECO:0000313" key="1">
    <source>
        <dbReference type="EMBL" id="UPV78973.1"/>
    </source>
</evidence>
<dbReference type="EMBL" id="CP096590">
    <property type="protein sequence ID" value="UPV78973.1"/>
    <property type="molecule type" value="Genomic_DNA"/>
</dbReference>
<dbReference type="EC" id="5.4.2.9" evidence="1"/>
<proteinExistence type="predicted"/>
<accession>A0ACD3ZY64</accession>
<protein>
    <submittedName>
        <fullName evidence="1">Phosphoenolpyruvate mutase</fullName>
        <ecNumber evidence="1">5.4.2.9</ecNumber>
    </submittedName>
</protein>
<keyword evidence="1" id="KW-0413">Isomerase</keyword>
<reference evidence="1" key="1">
    <citation type="submission" date="2022-04" db="EMBL/GenBank/DDBJ databases">
        <title>Complete genome of Bacillus.</title>
        <authorList>
            <person name="Kong X."/>
            <person name="Hou M."/>
        </authorList>
    </citation>
    <scope>NUCLEOTIDE SEQUENCE</scope>
    <source>
        <strain evidence="1">A78.1</strain>
    </source>
</reference>
<dbReference type="Proteomes" id="UP000830837">
    <property type="component" value="Chromosome"/>
</dbReference>
<name>A0ACD3ZY64_9BACI</name>
<organism evidence="1 2">
    <name type="scientific">Bacillus rugosus</name>
    <dbReference type="NCBI Taxonomy" id="2715209"/>
    <lineage>
        <taxon>Bacteria</taxon>
        <taxon>Bacillati</taxon>
        <taxon>Bacillota</taxon>
        <taxon>Bacilli</taxon>
        <taxon>Bacillales</taxon>
        <taxon>Bacillaceae</taxon>
        <taxon>Bacillus</taxon>
    </lineage>
</organism>
<evidence type="ECO:0000313" key="2">
    <source>
        <dbReference type="Proteomes" id="UP000830837"/>
    </source>
</evidence>
<gene>
    <name evidence="1" type="primary">aepX</name>
    <name evidence="1" type="ORF">M0696_19605</name>
</gene>
<sequence length="299" mass="33222">MVNKATILKNKIIENKTIEIMGAHNGLSAKMVEKHGFDGIWASGFEISASYGKPDANILTMSEFVHAAKQITEASSLPVIADCDTGFGDLNNVNRMINEYEQIGVAGVCIEDKVFPKTNSYIPGRQKLENIDLFCEKLYAAQNAKKNPDFMVIARTEALIAGQGIDEALKRAHAYIKCGADMILIHSKQETPDEIFDFCKLWNSSAPIAVVPTSYPTVTIKDLERNNINMVIYANQGLRAAIQAVDNTLRQLKQSRCLESIIPQLTSMKEIFELQGMNEMISLESKIKDEVSSIRLTMK</sequence>
<keyword evidence="2" id="KW-1185">Reference proteome</keyword>